<dbReference type="Proteomes" id="UP000215383">
    <property type="component" value="Chromosome 1"/>
</dbReference>
<dbReference type="OrthoDB" id="9797568at2"/>
<organism evidence="2 3">
    <name type="scientific">Megamonas hypermegale</name>
    <dbReference type="NCBI Taxonomy" id="158847"/>
    <lineage>
        <taxon>Bacteria</taxon>
        <taxon>Bacillati</taxon>
        <taxon>Bacillota</taxon>
        <taxon>Negativicutes</taxon>
        <taxon>Selenomonadales</taxon>
        <taxon>Selenomonadaceae</taxon>
        <taxon>Megamonas</taxon>
    </lineage>
</organism>
<dbReference type="PANTHER" id="PTHR37298:SF1">
    <property type="entry name" value="UPF0111 PROTEIN YKAA"/>
    <property type="match status" value="1"/>
</dbReference>
<dbReference type="Gene3D" id="1.20.58.220">
    <property type="entry name" value="Phosphate transport system protein phou homolog 2, domain 2"/>
    <property type="match status" value="1"/>
</dbReference>
<evidence type="ECO:0000313" key="2">
    <source>
        <dbReference type="EMBL" id="SNU98123.1"/>
    </source>
</evidence>
<dbReference type="Pfam" id="PF01865">
    <property type="entry name" value="PhoU_div"/>
    <property type="match status" value="1"/>
</dbReference>
<dbReference type="InterPro" id="IPR052912">
    <property type="entry name" value="UPF0111_domain"/>
</dbReference>
<proteinExistence type="inferred from homology"/>
<name>A0A239TND9_9FIRM</name>
<dbReference type="EMBL" id="LT906446">
    <property type="protein sequence ID" value="SNU98123.1"/>
    <property type="molecule type" value="Genomic_DNA"/>
</dbReference>
<dbReference type="InterPro" id="IPR038078">
    <property type="entry name" value="PhoU-like_sf"/>
</dbReference>
<dbReference type="InterPro" id="IPR018445">
    <property type="entry name" value="Put_Phosphate_transp_reg"/>
</dbReference>
<dbReference type="GeneID" id="78506895"/>
<reference evidence="2 3" key="1">
    <citation type="submission" date="2017-06" db="EMBL/GenBank/DDBJ databases">
        <authorList>
            <consortium name="Pathogen Informatics"/>
        </authorList>
    </citation>
    <scope>NUCLEOTIDE SEQUENCE [LARGE SCALE GENOMIC DNA]</scope>
    <source>
        <strain evidence="2 3">NCTC10570</strain>
    </source>
</reference>
<gene>
    <name evidence="2" type="ORF">SAMEA4364220_00875</name>
</gene>
<dbReference type="RefSeq" id="WP_027890728.1">
    <property type="nucleotide sequence ID" value="NZ_LT906446.1"/>
</dbReference>
<protein>
    <submittedName>
        <fullName evidence="2">Phosphate transport regulator (Distant homolog of PhoU)</fullName>
    </submittedName>
</protein>
<comment type="similarity">
    <text evidence="1">Belongs to the UPF0111 family.</text>
</comment>
<dbReference type="PANTHER" id="PTHR37298">
    <property type="entry name" value="UPF0111 PROTEIN YKAA"/>
    <property type="match status" value="1"/>
</dbReference>
<dbReference type="AlphaFoldDB" id="A0A239TND9"/>
<evidence type="ECO:0000256" key="1">
    <source>
        <dbReference type="ARBA" id="ARBA00008591"/>
    </source>
</evidence>
<dbReference type="eggNOG" id="COG1392">
    <property type="taxonomic scope" value="Bacteria"/>
</dbReference>
<sequence length="209" mass="24082">MFSFFKKKDTEFYDLFLTSANYFHESALLINKVMSGDNGADAGFLDITEIEHNADAINDKIIDKLNKTFITPIDREDIYALANGLDDGVDFLQGTLQRAMMYHLKETSDAAISLSQLLIKSTTEIVNAFSMLHEVTKHEHEILECTYKISKFESEGDRIYRNEIAYLFENIKDPIELIKWKDVLDYIEDTLDHCEKLSDLLRGVVMKYA</sequence>
<keyword evidence="3" id="KW-1185">Reference proteome</keyword>
<evidence type="ECO:0000313" key="3">
    <source>
        <dbReference type="Proteomes" id="UP000215383"/>
    </source>
</evidence>
<accession>A0A239TND9</accession>